<proteinExistence type="predicted"/>
<dbReference type="Proteomes" id="UP000078200">
    <property type="component" value="Unassembled WGS sequence"/>
</dbReference>
<name>A0A1A9V6G2_GLOAU</name>
<feature type="region of interest" description="Disordered" evidence="1">
    <location>
        <begin position="1"/>
        <end position="25"/>
    </location>
</feature>
<accession>A0A1A9V6G2</accession>
<sequence>MLFERLAHSSTSDDDYTSLRSNGLGPLRGHYPVYVLPQDRHNVDDLRAYLNLLNLDPYTLRKLMVGKLLNQPSVENQGVEDASAKIKKNFDEIDKTSASFSTLNQLL</sequence>
<reference evidence="2" key="1">
    <citation type="submission" date="2020-05" db="UniProtKB">
        <authorList>
            <consortium name="EnsemblMetazoa"/>
        </authorList>
    </citation>
    <scope>IDENTIFICATION</scope>
    <source>
        <strain evidence="2">TTRI</strain>
    </source>
</reference>
<dbReference type="EnsemblMetazoa" id="GAUT027488-RA">
    <property type="protein sequence ID" value="GAUT027488-PA"/>
    <property type="gene ID" value="GAUT027488"/>
</dbReference>
<evidence type="ECO:0000256" key="1">
    <source>
        <dbReference type="SAM" id="MobiDB-lite"/>
    </source>
</evidence>
<evidence type="ECO:0000313" key="3">
    <source>
        <dbReference type="Proteomes" id="UP000078200"/>
    </source>
</evidence>
<dbReference type="VEuPathDB" id="VectorBase:GAUT027488"/>
<dbReference type="AlphaFoldDB" id="A0A1A9V6G2"/>
<keyword evidence="3" id="KW-1185">Reference proteome</keyword>
<evidence type="ECO:0000313" key="2">
    <source>
        <dbReference type="EnsemblMetazoa" id="GAUT027488-PA"/>
    </source>
</evidence>
<organism evidence="2 3">
    <name type="scientific">Glossina austeni</name>
    <name type="common">Savannah tsetse fly</name>
    <dbReference type="NCBI Taxonomy" id="7395"/>
    <lineage>
        <taxon>Eukaryota</taxon>
        <taxon>Metazoa</taxon>
        <taxon>Ecdysozoa</taxon>
        <taxon>Arthropoda</taxon>
        <taxon>Hexapoda</taxon>
        <taxon>Insecta</taxon>
        <taxon>Pterygota</taxon>
        <taxon>Neoptera</taxon>
        <taxon>Endopterygota</taxon>
        <taxon>Diptera</taxon>
        <taxon>Brachycera</taxon>
        <taxon>Muscomorpha</taxon>
        <taxon>Hippoboscoidea</taxon>
        <taxon>Glossinidae</taxon>
        <taxon>Glossina</taxon>
    </lineage>
</organism>
<protein>
    <submittedName>
        <fullName evidence="2">Uncharacterized protein</fullName>
    </submittedName>
</protein>